<dbReference type="PROSITE" id="PS00606">
    <property type="entry name" value="KS3_1"/>
    <property type="match status" value="1"/>
</dbReference>
<dbReference type="InterPro" id="IPR036291">
    <property type="entry name" value="NAD(P)-bd_dom_sf"/>
</dbReference>
<dbReference type="EMBL" id="CP021425">
    <property type="protein sequence ID" value="ARU56730.1"/>
    <property type="molecule type" value="Genomic_DNA"/>
</dbReference>
<dbReference type="SUPFAM" id="SSF53901">
    <property type="entry name" value="Thiolase-like"/>
    <property type="match status" value="1"/>
</dbReference>
<dbReference type="InterPro" id="IPR013968">
    <property type="entry name" value="PKS_KR"/>
</dbReference>
<organism evidence="12 13">
    <name type="scientific">Oleiphilus messinensis</name>
    <dbReference type="NCBI Taxonomy" id="141451"/>
    <lineage>
        <taxon>Bacteria</taxon>
        <taxon>Pseudomonadati</taxon>
        <taxon>Pseudomonadota</taxon>
        <taxon>Gammaproteobacteria</taxon>
        <taxon>Oceanospirillales</taxon>
        <taxon>Oleiphilaceae</taxon>
        <taxon>Oleiphilus</taxon>
    </lineage>
</organism>
<dbReference type="UniPathway" id="UPA00094"/>
<dbReference type="Pfam" id="PF00550">
    <property type="entry name" value="PP-binding"/>
    <property type="match status" value="1"/>
</dbReference>
<dbReference type="SMART" id="SM00825">
    <property type="entry name" value="PKS_KS"/>
    <property type="match status" value="1"/>
</dbReference>
<dbReference type="SMART" id="SM00827">
    <property type="entry name" value="PKS_AT"/>
    <property type="match status" value="1"/>
</dbReference>
<gene>
    <name evidence="12" type="ORF">OLMES_2680</name>
</gene>
<keyword evidence="8" id="KW-0511">Multifunctional enzyme</keyword>
<evidence type="ECO:0000259" key="11">
    <source>
        <dbReference type="PROSITE" id="PS52004"/>
    </source>
</evidence>
<evidence type="ECO:0000313" key="13">
    <source>
        <dbReference type="Proteomes" id="UP000196027"/>
    </source>
</evidence>
<dbReference type="InterPro" id="IPR014043">
    <property type="entry name" value="Acyl_transferase_dom"/>
</dbReference>
<proteinExistence type="inferred from homology"/>
<dbReference type="Proteomes" id="UP000196027">
    <property type="component" value="Chromosome"/>
</dbReference>
<protein>
    <submittedName>
        <fullName evidence="12">Polyketide synthase modules-like protein</fullName>
    </submittedName>
</protein>
<feature type="region of interest" description="Disordered" evidence="9">
    <location>
        <begin position="1461"/>
        <end position="1482"/>
    </location>
</feature>
<dbReference type="GO" id="GO:0031177">
    <property type="term" value="F:phosphopantetheine binding"/>
    <property type="evidence" value="ECO:0007669"/>
    <property type="project" value="InterPro"/>
</dbReference>
<accession>A0A1Y0I915</accession>
<dbReference type="PROSITE" id="PS50075">
    <property type="entry name" value="CARRIER"/>
    <property type="match status" value="1"/>
</dbReference>
<dbReference type="Pfam" id="PF02801">
    <property type="entry name" value="Ketoacyl-synt_C"/>
    <property type="match status" value="1"/>
</dbReference>
<dbReference type="SMART" id="SM00823">
    <property type="entry name" value="PKS_PP"/>
    <property type="match status" value="1"/>
</dbReference>
<dbReference type="GO" id="GO:0071770">
    <property type="term" value="P:DIM/DIP cell wall layer assembly"/>
    <property type="evidence" value="ECO:0007669"/>
    <property type="project" value="TreeGrafter"/>
</dbReference>
<feature type="region of interest" description="Disordered" evidence="9">
    <location>
        <begin position="1"/>
        <end position="23"/>
    </location>
</feature>
<dbReference type="InterPro" id="IPR014030">
    <property type="entry name" value="Ketoacyl_synth_N"/>
</dbReference>
<dbReference type="GO" id="GO:0004315">
    <property type="term" value="F:3-oxoacyl-[acyl-carrier-protein] synthase activity"/>
    <property type="evidence" value="ECO:0007669"/>
    <property type="project" value="InterPro"/>
</dbReference>
<dbReference type="InterPro" id="IPR009081">
    <property type="entry name" value="PP-bd_ACP"/>
</dbReference>
<dbReference type="Pfam" id="PF08659">
    <property type="entry name" value="KR"/>
    <property type="match status" value="1"/>
</dbReference>
<dbReference type="SUPFAM" id="SSF52151">
    <property type="entry name" value="FabD/lysophospholipase-like"/>
    <property type="match status" value="1"/>
</dbReference>
<dbReference type="GO" id="GO:0005886">
    <property type="term" value="C:plasma membrane"/>
    <property type="evidence" value="ECO:0007669"/>
    <property type="project" value="TreeGrafter"/>
</dbReference>
<dbReference type="InterPro" id="IPR016039">
    <property type="entry name" value="Thiolase-like"/>
</dbReference>
<dbReference type="InterPro" id="IPR036736">
    <property type="entry name" value="ACP-like_sf"/>
</dbReference>
<keyword evidence="4" id="KW-0597">Phosphoprotein</keyword>
<keyword evidence="6" id="KW-0276">Fatty acid metabolism</keyword>
<evidence type="ECO:0000256" key="9">
    <source>
        <dbReference type="SAM" id="MobiDB-lite"/>
    </source>
</evidence>
<feature type="domain" description="Ketosynthase family 3 (KS3)" evidence="11">
    <location>
        <begin position="25"/>
        <end position="452"/>
    </location>
</feature>
<dbReference type="InterPro" id="IPR016035">
    <property type="entry name" value="Acyl_Trfase/lysoPLipase"/>
</dbReference>
<dbReference type="InterPro" id="IPR050091">
    <property type="entry name" value="PKS_NRPS_Biosynth_Enz"/>
</dbReference>
<dbReference type="PANTHER" id="PTHR43775">
    <property type="entry name" value="FATTY ACID SYNTHASE"/>
    <property type="match status" value="1"/>
</dbReference>
<dbReference type="InterPro" id="IPR016036">
    <property type="entry name" value="Malonyl_transacylase_ACP-bd"/>
</dbReference>
<dbReference type="Pfam" id="PF00109">
    <property type="entry name" value="ketoacyl-synt"/>
    <property type="match status" value="1"/>
</dbReference>
<dbReference type="Gene3D" id="3.40.50.1820">
    <property type="entry name" value="alpha/beta hydrolase"/>
    <property type="match status" value="1"/>
</dbReference>
<evidence type="ECO:0000256" key="8">
    <source>
        <dbReference type="ARBA" id="ARBA00023268"/>
    </source>
</evidence>
<dbReference type="SUPFAM" id="SSF51735">
    <property type="entry name" value="NAD(P)-binding Rossmann-fold domains"/>
    <property type="match status" value="1"/>
</dbReference>
<dbReference type="Gene3D" id="3.30.70.3290">
    <property type="match status" value="1"/>
</dbReference>
<dbReference type="InterPro" id="IPR020841">
    <property type="entry name" value="PKS_Beta-ketoAc_synthase_dom"/>
</dbReference>
<evidence type="ECO:0000256" key="5">
    <source>
        <dbReference type="ARBA" id="ARBA00022679"/>
    </source>
</evidence>
<dbReference type="SMART" id="SM00822">
    <property type="entry name" value="PKS_KR"/>
    <property type="match status" value="1"/>
</dbReference>
<dbReference type="Gene3D" id="3.40.50.720">
    <property type="entry name" value="NAD(P)-binding Rossmann-like Domain"/>
    <property type="match status" value="1"/>
</dbReference>
<evidence type="ECO:0000256" key="4">
    <source>
        <dbReference type="ARBA" id="ARBA00022553"/>
    </source>
</evidence>
<dbReference type="PROSITE" id="PS52004">
    <property type="entry name" value="KS3_2"/>
    <property type="match status" value="1"/>
</dbReference>
<dbReference type="InterPro" id="IPR032821">
    <property type="entry name" value="PKS_assoc"/>
</dbReference>
<evidence type="ECO:0000256" key="1">
    <source>
        <dbReference type="ARBA" id="ARBA00005194"/>
    </source>
</evidence>
<name>A0A1Y0I915_9GAMM</name>
<dbReference type="InterPro" id="IPR020806">
    <property type="entry name" value="PKS_PP-bd"/>
</dbReference>
<dbReference type="InterPro" id="IPR029058">
    <property type="entry name" value="AB_hydrolase_fold"/>
</dbReference>
<dbReference type="Gene3D" id="3.40.366.10">
    <property type="entry name" value="Malonyl-Coenzyme A Acyl Carrier Protein, domain 2"/>
    <property type="match status" value="1"/>
</dbReference>
<dbReference type="SUPFAM" id="SSF47336">
    <property type="entry name" value="ACP-like"/>
    <property type="match status" value="1"/>
</dbReference>
<dbReference type="InterPro" id="IPR014031">
    <property type="entry name" value="Ketoacyl_synth_C"/>
</dbReference>
<keyword evidence="3" id="KW-0596">Phosphopantetheine</keyword>
<comment type="pathway">
    <text evidence="1">Lipid metabolism; fatty acid biosynthesis.</text>
</comment>
<dbReference type="InterPro" id="IPR057326">
    <property type="entry name" value="KR_dom"/>
</dbReference>
<dbReference type="KEGG" id="ome:OLMES_2680"/>
<sequence>METTKVEGMATSGTQEPRNQASDNGQDIAVIAIACRFPGANSPAAFWENLSSGIESVEALSNLELDEAGISEAEYSHPDYVRRTARLKNIYAFDHNLFRFTGKEAKTLDPQHRLLLECAWEAMEASGLAPGQSDTLPKTGIFAGCGLGNYFHKRVLPVTDTRNTADLYQAVLLNDKDFLASRIAYKLGLTGPAVAVQTACSTSLVAVHTACQSLLSGDCDLALAGGVSLQIPQETGFRFQSGMILSPNGRCAPFDKSANGTVIGSGAGIVVLKRLEDALEDGDDIQAVIKSTAINNDGADKMGFTAPSVQGQTDVILDAQELAGIQPEDISYIETHGTGTALGDPIEIKALNQCFAGVSEKCYIGSVKANIGHLDAASGIAGLIKTILCLKHKALPPTLHYTEANPEIPFAQGPFEVVSRLRNWDVEGQAARIAAVSSFGMGGTNAHAILQEAPSALDSETLSNPAKDAEFKTKSSHAPALLQISAATQDACLHYARDLLHFIERQPKLSIHDIANSLRRKAPLPFRATLIAHTREDALSQLSQLNPDHIEKVTESPLSIRFLFPGQGCQTLAMGTMLYANCQTFRETVDQCLKILPHHVSQFLNNLLNKRNIESVSQNLDQTEFTQPALFVVEYALAMQLSAWGVQPDALAGHSLGEYVAACFSEALTLRDALTLVSERARLMQSMPSGEMLLVALDEQSCKQLLQEAAQGASLDIAVLNHDRGTVLAGSAECIQQFECILTSRRISAKKLATSHAFHSRSMAGVLDAFSSLFDQVTIAEPQIALQANLTGNWHTTDSICDPQYWCMHLRNTVRFADNLASLDKSQPDSIPIYIEVGPGRGLSHCARRIVNNSAVVISSLGSNNPDNEINNLLLLLAKLWQMGYDIDWRAYEHDVSNANLTRPIALPPYPFEPHHHELKPVLDQRQNTINTDRTGHLDNKRLLERKPIDHWLYECDWQRGNRIVAKAGKTKLSSHSCVLLLAQQPSSAIVDALALSFEHVIVIATSTISIFGQDETDHFEVRFDPCTEIDQIYLLLQERGYNPAHVVLQSQHSENALPPVSLSILLARLDQLKTGITPTILVITECAFEVTGEENLGYETLDANPALLNGIIAGAPHNYPNLCVCQLDVESWDVIDSSVAANCFLNLLDKPSPRISALRGKFLWQPLWSQAAQIKSQPPVTASVSATQTGTKAQYCQVYLITGGFGKIALALTEQLIKTPGVCVLLAHRSKPSEDVSKQLRKLSSITFSPDTEVFDPDLHRVLTAEVDTCSLFGMKQLIERTVRRFGHINSIIHAAADMQRVLQRQYQSVQHLTNRATEVAELKADFDALFHSKVKGAEVIAEAIRNQPVHQVICMSSLASILGGYQLDMYAAVNSALDHYIAHLAKEHGAQWLSINWDAWDFPDTHSNFDKSSIATNAIRVPEGQALFQSILERPNTVQIAVSTQDLMARLSLNEKSGVKNTSSVHNTHGKENNNAHYEPIDQTEPRTEYALPSYQATSEEEVIVASIFNDVLAVSIKHGTEDFFNLGGDSLMATQVISRIREQTGITLSVAQFFKAPTIIALAKVLGDHKPQARIEIEI</sequence>
<evidence type="ECO:0000313" key="12">
    <source>
        <dbReference type="EMBL" id="ARU56730.1"/>
    </source>
</evidence>
<comment type="similarity">
    <text evidence="2">Belongs to the short-chain dehydrogenases/reductases (SDR) family.</text>
</comment>
<dbReference type="Gene3D" id="3.40.47.10">
    <property type="match status" value="1"/>
</dbReference>
<reference evidence="12 13" key="1">
    <citation type="submission" date="2017-05" db="EMBL/GenBank/DDBJ databases">
        <title>Genomic insights into alkan degradation activity of Oleiphilus messinensis.</title>
        <authorList>
            <person name="Kozyavkin S.A."/>
            <person name="Slesarev A.I."/>
            <person name="Golyshin P.N."/>
            <person name="Korzhenkov A."/>
            <person name="Golyshina O.N."/>
            <person name="Toshchakov S.V."/>
        </authorList>
    </citation>
    <scope>NUCLEOTIDE SEQUENCE [LARGE SCALE GENOMIC DNA]</scope>
    <source>
        <strain evidence="12 13">ME102</strain>
    </source>
</reference>
<evidence type="ECO:0000256" key="7">
    <source>
        <dbReference type="ARBA" id="ARBA00023098"/>
    </source>
</evidence>
<dbReference type="OrthoDB" id="9778690at2"/>
<dbReference type="Gene3D" id="3.30.70.250">
    <property type="entry name" value="Malonyl-CoA ACP transacylase, ACP-binding"/>
    <property type="match status" value="1"/>
</dbReference>
<evidence type="ECO:0000259" key="10">
    <source>
        <dbReference type="PROSITE" id="PS50075"/>
    </source>
</evidence>
<dbReference type="GO" id="GO:0006633">
    <property type="term" value="P:fatty acid biosynthetic process"/>
    <property type="evidence" value="ECO:0007669"/>
    <property type="project" value="UniProtKB-UniPathway"/>
</dbReference>
<dbReference type="CDD" id="cd00833">
    <property type="entry name" value="PKS"/>
    <property type="match status" value="1"/>
</dbReference>
<dbReference type="Pfam" id="PF16197">
    <property type="entry name" value="KAsynt_C_assoc"/>
    <property type="match status" value="1"/>
</dbReference>
<keyword evidence="13" id="KW-1185">Reference proteome</keyword>
<dbReference type="SUPFAM" id="SSF55048">
    <property type="entry name" value="Probable ACP-binding domain of malonyl-CoA ACP transacylase"/>
    <property type="match status" value="1"/>
</dbReference>
<evidence type="ECO:0000256" key="6">
    <source>
        <dbReference type="ARBA" id="ARBA00022832"/>
    </source>
</evidence>
<dbReference type="GO" id="GO:0005737">
    <property type="term" value="C:cytoplasm"/>
    <property type="evidence" value="ECO:0007669"/>
    <property type="project" value="TreeGrafter"/>
</dbReference>
<dbReference type="Pfam" id="PF00698">
    <property type="entry name" value="Acyl_transf_1"/>
    <property type="match status" value="1"/>
</dbReference>
<feature type="domain" description="Carrier" evidence="10">
    <location>
        <begin position="1498"/>
        <end position="1573"/>
    </location>
</feature>
<evidence type="ECO:0000256" key="3">
    <source>
        <dbReference type="ARBA" id="ARBA00022450"/>
    </source>
</evidence>
<feature type="compositionally biased region" description="Polar residues" evidence="9">
    <location>
        <begin position="11"/>
        <end position="23"/>
    </location>
</feature>
<dbReference type="FunFam" id="3.40.47.10:FF:000042">
    <property type="entry name" value="Polyketide synthase Pks13"/>
    <property type="match status" value="1"/>
</dbReference>
<dbReference type="InterPro" id="IPR001227">
    <property type="entry name" value="Ac_transferase_dom_sf"/>
</dbReference>
<dbReference type="PANTHER" id="PTHR43775:SF51">
    <property type="entry name" value="INACTIVE PHENOLPHTHIOCEROL SYNTHESIS POLYKETIDE SYNTHASE TYPE I PKS1-RELATED"/>
    <property type="match status" value="1"/>
</dbReference>
<dbReference type="GO" id="GO:0004312">
    <property type="term" value="F:fatty acid synthase activity"/>
    <property type="evidence" value="ECO:0007669"/>
    <property type="project" value="TreeGrafter"/>
</dbReference>
<evidence type="ECO:0000256" key="2">
    <source>
        <dbReference type="ARBA" id="ARBA00006484"/>
    </source>
</evidence>
<dbReference type="InterPro" id="IPR018201">
    <property type="entry name" value="Ketoacyl_synth_AS"/>
</dbReference>
<keyword evidence="5" id="KW-0808">Transferase</keyword>
<keyword evidence="7" id="KW-0443">Lipid metabolism</keyword>